<name>A0ABR4TVE5_9PROT</name>
<keyword evidence="4" id="KW-0804">Transcription</keyword>
<dbReference type="InterPro" id="IPR058163">
    <property type="entry name" value="LysR-type_TF_proteobact-type"/>
</dbReference>
<evidence type="ECO:0000256" key="1">
    <source>
        <dbReference type="ARBA" id="ARBA00009437"/>
    </source>
</evidence>
<keyword evidence="7" id="KW-1185">Reference proteome</keyword>
<dbReference type="SUPFAM" id="SSF53850">
    <property type="entry name" value="Periplasmic binding protein-like II"/>
    <property type="match status" value="1"/>
</dbReference>
<dbReference type="Pfam" id="PF03466">
    <property type="entry name" value="LysR_substrate"/>
    <property type="match status" value="1"/>
</dbReference>
<accession>A0ABR4TVE5</accession>
<dbReference type="EMBL" id="AUNC01000001">
    <property type="protein sequence ID" value="KEO59787.1"/>
    <property type="molecule type" value="Genomic_DNA"/>
</dbReference>
<dbReference type="InterPro" id="IPR036388">
    <property type="entry name" value="WH-like_DNA-bd_sf"/>
</dbReference>
<dbReference type="PROSITE" id="PS50931">
    <property type="entry name" value="HTH_LYSR"/>
    <property type="match status" value="1"/>
</dbReference>
<evidence type="ECO:0000256" key="2">
    <source>
        <dbReference type="ARBA" id="ARBA00023015"/>
    </source>
</evidence>
<keyword evidence="2" id="KW-0805">Transcription regulation</keyword>
<dbReference type="CDD" id="cd08422">
    <property type="entry name" value="PBP2_CrgA_like"/>
    <property type="match status" value="1"/>
</dbReference>
<feature type="domain" description="HTH lysR-type" evidence="5">
    <location>
        <begin position="8"/>
        <end position="65"/>
    </location>
</feature>
<dbReference type="InterPro" id="IPR036390">
    <property type="entry name" value="WH_DNA-bd_sf"/>
</dbReference>
<dbReference type="PANTHER" id="PTHR30537:SF5">
    <property type="entry name" value="HTH-TYPE TRANSCRIPTIONAL ACTIVATOR TTDR-RELATED"/>
    <property type="match status" value="1"/>
</dbReference>
<evidence type="ECO:0000256" key="4">
    <source>
        <dbReference type="ARBA" id="ARBA00023163"/>
    </source>
</evidence>
<keyword evidence="3" id="KW-0238">DNA-binding</keyword>
<dbReference type="Gene3D" id="1.10.10.10">
    <property type="entry name" value="Winged helix-like DNA-binding domain superfamily/Winged helix DNA-binding domain"/>
    <property type="match status" value="1"/>
</dbReference>
<dbReference type="Pfam" id="PF00126">
    <property type="entry name" value="HTH_1"/>
    <property type="match status" value="1"/>
</dbReference>
<evidence type="ECO:0000313" key="7">
    <source>
        <dbReference type="Proteomes" id="UP000027463"/>
    </source>
</evidence>
<dbReference type="InterPro" id="IPR000847">
    <property type="entry name" value="LysR_HTH_N"/>
</dbReference>
<evidence type="ECO:0000256" key="3">
    <source>
        <dbReference type="ARBA" id="ARBA00023125"/>
    </source>
</evidence>
<dbReference type="PANTHER" id="PTHR30537">
    <property type="entry name" value="HTH-TYPE TRANSCRIPTIONAL REGULATOR"/>
    <property type="match status" value="1"/>
</dbReference>
<sequence>MSAITSLESLSGLVAFSVTLELGSFAAAGRKLGLSASAVGKAVDRLEQRLGVKLLTRTTRSLTLTGEGEILYRYAFRILSDLQEAELELLSAQNTPQGRLKISVPTVMGRSIVLPALGTFAADYPDVTLEISLDDLKVDLIEGGYDLVVRLGDLEDSNLHARRIGPHAFTTCASPSYFAKHGTPQTPADLGHHCCVLYRFPTTGLPEKWAFKGEYRGMIVKPGIVLNDGGALASAALAGLGIVQAPRYLVAEDIEAGRLVSILDEFTDNRGTVSIVWPSSRTKVARVRAFVNFISQCLADKI</sequence>
<evidence type="ECO:0000313" key="6">
    <source>
        <dbReference type="EMBL" id="KEO59787.1"/>
    </source>
</evidence>
<evidence type="ECO:0000259" key="5">
    <source>
        <dbReference type="PROSITE" id="PS50931"/>
    </source>
</evidence>
<comment type="similarity">
    <text evidence="1">Belongs to the LysR transcriptional regulatory family.</text>
</comment>
<organism evidence="6 7">
    <name type="scientific">Thalassospira permensis NBRC 106175</name>
    <dbReference type="NCBI Taxonomy" id="1353532"/>
    <lineage>
        <taxon>Bacteria</taxon>
        <taxon>Pseudomonadati</taxon>
        <taxon>Pseudomonadota</taxon>
        <taxon>Alphaproteobacteria</taxon>
        <taxon>Rhodospirillales</taxon>
        <taxon>Thalassospiraceae</taxon>
        <taxon>Thalassospira</taxon>
    </lineage>
</organism>
<dbReference type="Gene3D" id="3.40.190.290">
    <property type="match status" value="1"/>
</dbReference>
<dbReference type="Proteomes" id="UP000027463">
    <property type="component" value="Unassembled WGS sequence"/>
</dbReference>
<comment type="caution">
    <text evidence="6">The sequence shown here is derived from an EMBL/GenBank/DDBJ whole genome shotgun (WGS) entry which is preliminary data.</text>
</comment>
<gene>
    <name evidence="6" type="ORF">SMB34_02010</name>
</gene>
<dbReference type="InterPro" id="IPR005119">
    <property type="entry name" value="LysR_subst-bd"/>
</dbReference>
<dbReference type="SUPFAM" id="SSF46785">
    <property type="entry name" value="Winged helix' DNA-binding domain"/>
    <property type="match status" value="1"/>
</dbReference>
<reference evidence="6 7" key="1">
    <citation type="submission" date="2013-07" db="EMBL/GenBank/DDBJ databases">
        <title>Thalassospira permensis NBRC 106175 Genome Sequencing.</title>
        <authorList>
            <person name="Lai Q."/>
            <person name="Shao Z."/>
        </authorList>
    </citation>
    <scope>NUCLEOTIDE SEQUENCE [LARGE SCALE GENOMIC DNA]</scope>
    <source>
        <strain evidence="6 7">NBRC 106175</strain>
    </source>
</reference>
<protein>
    <recommendedName>
        <fullName evidence="5">HTH lysR-type domain-containing protein</fullName>
    </recommendedName>
</protein>
<proteinExistence type="inferred from homology"/>
<dbReference type="RefSeq" id="WP_051682066.1">
    <property type="nucleotide sequence ID" value="NZ_AUNC01000001.1"/>
</dbReference>